<evidence type="ECO:0000313" key="5">
    <source>
        <dbReference type="EMBL" id="GGC31493.1"/>
    </source>
</evidence>
<dbReference type="SUPFAM" id="SSF55781">
    <property type="entry name" value="GAF domain-like"/>
    <property type="match status" value="1"/>
</dbReference>
<evidence type="ECO:0000256" key="1">
    <source>
        <dbReference type="SAM" id="Coils"/>
    </source>
</evidence>
<proteinExistence type="predicted"/>
<dbReference type="Proteomes" id="UP000636010">
    <property type="component" value="Unassembled WGS sequence"/>
</dbReference>
<comment type="caution">
    <text evidence="5">The sequence shown here is derived from an EMBL/GenBank/DDBJ whole genome shotgun (WGS) entry which is preliminary data.</text>
</comment>
<dbReference type="EMBL" id="BMEC01000004">
    <property type="protein sequence ID" value="GGC31493.1"/>
    <property type="molecule type" value="Genomic_DNA"/>
</dbReference>
<accession>A0ABQ1LXG7</accession>
<sequence>MRNALEVKEQTNLVTMVTENTMLNMRQMDISGRGYALIRDDGFLFWSVDVARRTNRDNFRTLDSLFAIQGFSDPVNYPRVKAGFYEYADMYEQMVKHLKNDDMEAYLKILSNDFGRDFWPVNAAFSSNLAQFQEQLIEKAELRYENAIFRNSVVQLLLLLIGLPTLIFVLIKLKREHKERTALLLNLRENNKKYLFNDGETGFRGAEGILNNSISNLKKAAEYVTSVASGNYQVEWEGMDSNNKELNKENLAGQLISMKQKMEKVDAENKRRIWTTEGLSKLTEVIRNSEQNINELTFEVTKYLSKYLNAQQASLFVLEESDNTANNHLRLAAAYAFDRRKFMKKKIEVGQGLVGQIFREKETLLLTEIPQEYTIIKSGLGDATPTCLVIIPMMYNEKVQAILEMALFHKLEDYEVSFLEKAGEYIASSIATTQNNETTRLLLEQMQSQAEEMRAQEEELRQNMEELEATQEEMRRKEKLAEEILQKQT</sequence>
<evidence type="ECO:0000256" key="3">
    <source>
        <dbReference type="SAM" id="Phobius"/>
    </source>
</evidence>
<organism evidence="5 6">
    <name type="scientific">Marivirga lumbricoides</name>
    <dbReference type="NCBI Taxonomy" id="1046115"/>
    <lineage>
        <taxon>Bacteria</taxon>
        <taxon>Pseudomonadati</taxon>
        <taxon>Bacteroidota</taxon>
        <taxon>Cytophagia</taxon>
        <taxon>Cytophagales</taxon>
        <taxon>Marivirgaceae</taxon>
        <taxon>Marivirga</taxon>
    </lineage>
</organism>
<feature type="domain" description="GAF" evidence="4">
    <location>
        <begin position="292"/>
        <end position="440"/>
    </location>
</feature>
<dbReference type="SMART" id="SM00065">
    <property type="entry name" value="GAF"/>
    <property type="match status" value="1"/>
</dbReference>
<dbReference type="Gene3D" id="3.30.450.40">
    <property type="match status" value="1"/>
</dbReference>
<keyword evidence="3" id="KW-0472">Membrane</keyword>
<evidence type="ECO:0000259" key="4">
    <source>
        <dbReference type="SMART" id="SM00065"/>
    </source>
</evidence>
<dbReference type="Pfam" id="PF13185">
    <property type="entry name" value="GAF_2"/>
    <property type="match status" value="1"/>
</dbReference>
<dbReference type="RefSeq" id="WP_188462126.1">
    <property type="nucleotide sequence ID" value="NZ_BAABHU010000004.1"/>
</dbReference>
<reference evidence="6" key="1">
    <citation type="journal article" date="2019" name="Int. J. Syst. Evol. Microbiol.">
        <title>The Global Catalogue of Microorganisms (GCM) 10K type strain sequencing project: providing services to taxonomists for standard genome sequencing and annotation.</title>
        <authorList>
            <consortium name="The Broad Institute Genomics Platform"/>
            <consortium name="The Broad Institute Genome Sequencing Center for Infectious Disease"/>
            <person name="Wu L."/>
            <person name="Ma J."/>
        </authorList>
    </citation>
    <scope>NUCLEOTIDE SEQUENCE [LARGE SCALE GENOMIC DNA]</scope>
    <source>
        <strain evidence="6">CGMCC 1.10832</strain>
    </source>
</reference>
<evidence type="ECO:0000256" key="2">
    <source>
        <dbReference type="SAM" id="MobiDB-lite"/>
    </source>
</evidence>
<protein>
    <recommendedName>
        <fullName evidence="4">GAF domain-containing protein</fullName>
    </recommendedName>
</protein>
<gene>
    <name evidence="5" type="ORF">GCM10011506_16200</name>
</gene>
<evidence type="ECO:0000313" key="6">
    <source>
        <dbReference type="Proteomes" id="UP000636010"/>
    </source>
</evidence>
<keyword evidence="1" id="KW-0175">Coiled coil</keyword>
<keyword evidence="6" id="KW-1185">Reference proteome</keyword>
<feature type="coiled-coil region" evidence="1">
    <location>
        <begin position="248"/>
        <end position="299"/>
    </location>
</feature>
<feature type="transmembrane region" description="Helical" evidence="3">
    <location>
        <begin position="153"/>
        <end position="171"/>
    </location>
</feature>
<feature type="compositionally biased region" description="Basic and acidic residues" evidence="2">
    <location>
        <begin position="472"/>
        <end position="489"/>
    </location>
</feature>
<name>A0ABQ1LXG7_9BACT</name>
<feature type="region of interest" description="Disordered" evidence="2">
    <location>
        <begin position="469"/>
        <end position="489"/>
    </location>
</feature>
<keyword evidence="3" id="KW-1133">Transmembrane helix</keyword>
<keyword evidence="3" id="KW-0812">Transmembrane</keyword>
<dbReference type="InterPro" id="IPR029016">
    <property type="entry name" value="GAF-like_dom_sf"/>
</dbReference>
<dbReference type="InterPro" id="IPR003018">
    <property type="entry name" value="GAF"/>
</dbReference>